<dbReference type="GO" id="GO:0030018">
    <property type="term" value="C:Z disc"/>
    <property type="evidence" value="ECO:0007669"/>
    <property type="project" value="TreeGrafter"/>
</dbReference>
<dbReference type="PANTHER" id="PTHR46399:SF8">
    <property type="entry name" value="B30.2_SPRY DOMAIN-CONTAINING PROTEIN"/>
    <property type="match status" value="1"/>
</dbReference>
<feature type="domain" description="Inositol 1,4,5-trisphosphate/ryanodine receptor" evidence="1">
    <location>
        <begin position="109"/>
        <end position="176"/>
    </location>
</feature>
<dbReference type="Gene3D" id="2.80.10.50">
    <property type="match status" value="2"/>
</dbReference>
<evidence type="ECO:0000259" key="1">
    <source>
        <dbReference type="Pfam" id="PF08709"/>
    </source>
</evidence>
<dbReference type="GO" id="GO:0033017">
    <property type="term" value="C:sarcoplasmic reticulum membrane"/>
    <property type="evidence" value="ECO:0007669"/>
    <property type="project" value="TreeGrafter"/>
</dbReference>
<keyword evidence="2" id="KW-0675">Receptor</keyword>
<dbReference type="AlphaFoldDB" id="A0A2G9U7Y1"/>
<dbReference type="Pfam" id="PF08709">
    <property type="entry name" value="Ins145_P3_rec"/>
    <property type="match status" value="1"/>
</dbReference>
<organism evidence="2 3">
    <name type="scientific">Teladorsagia circumcincta</name>
    <name type="common">Brown stomach worm</name>
    <name type="synonym">Ostertagia circumcincta</name>
    <dbReference type="NCBI Taxonomy" id="45464"/>
    <lineage>
        <taxon>Eukaryota</taxon>
        <taxon>Metazoa</taxon>
        <taxon>Ecdysozoa</taxon>
        <taxon>Nematoda</taxon>
        <taxon>Chromadorea</taxon>
        <taxon>Rhabditida</taxon>
        <taxon>Rhabditina</taxon>
        <taxon>Rhabditomorpha</taxon>
        <taxon>Strongyloidea</taxon>
        <taxon>Trichostrongylidae</taxon>
        <taxon>Teladorsagia</taxon>
    </lineage>
</organism>
<dbReference type="GO" id="GO:0014808">
    <property type="term" value="P:release of sequestered calcium ion into cytosol by sarcoplasmic reticulum"/>
    <property type="evidence" value="ECO:0007669"/>
    <property type="project" value="TreeGrafter"/>
</dbReference>
<dbReference type="InterPro" id="IPR014821">
    <property type="entry name" value="Ins145_P3_rcpt"/>
</dbReference>
<gene>
    <name evidence="2" type="ORF">TELCIR_11993</name>
</gene>
<dbReference type="EMBL" id="KZ348366">
    <property type="protein sequence ID" value="PIO66298.1"/>
    <property type="molecule type" value="Genomic_DNA"/>
</dbReference>
<proteinExistence type="predicted"/>
<dbReference type="PANTHER" id="PTHR46399">
    <property type="entry name" value="B30.2/SPRY DOMAIN-CONTAINING PROTEIN"/>
    <property type="match status" value="1"/>
</dbReference>
<dbReference type="GO" id="GO:0006941">
    <property type="term" value="P:striated muscle contraction"/>
    <property type="evidence" value="ECO:0007669"/>
    <property type="project" value="TreeGrafter"/>
</dbReference>
<dbReference type="InterPro" id="IPR015925">
    <property type="entry name" value="Ryanodine_IP3_receptor"/>
</dbReference>
<evidence type="ECO:0000313" key="3">
    <source>
        <dbReference type="Proteomes" id="UP000230423"/>
    </source>
</evidence>
<sequence length="240" mass="26126">MEKRESAKANATGILACAPSGYSKDRSKKSAMGSLAQHGDIVCLSCIASHNRDGVLGSERVCLCTEGFGNRMCTLENVSDRDIPPDIAICMLYIDNALSMRALQEMMSADSEHYLACLSSCSSNDKLAFDVGVQETNEGEACWWTIHPASKQRSEGEKVRVGDDVILVSVATERYLVGILDVLYCVLTESPEALNMINEGHIRSVISLLEKVGRDPKEPYLRIGWANSVGFKPFPGSGDK</sequence>
<dbReference type="GO" id="GO:0042383">
    <property type="term" value="C:sarcolemma"/>
    <property type="evidence" value="ECO:0007669"/>
    <property type="project" value="TreeGrafter"/>
</dbReference>
<dbReference type="GO" id="GO:0005790">
    <property type="term" value="C:smooth endoplasmic reticulum"/>
    <property type="evidence" value="ECO:0007669"/>
    <property type="project" value="TreeGrafter"/>
</dbReference>
<accession>A0A2G9U7Y1</accession>
<dbReference type="GO" id="GO:0034704">
    <property type="term" value="C:calcium channel complex"/>
    <property type="evidence" value="ECO:0007669"/>
    <property type="project" value="TreeGrafter"/>
</dbReference>
<name>A0A2G9U7Y1_TELCI</name>
<keyword evidence="3" id="KW-1185">Reference proteome</keyword>
<protein>
    <submittedName>
        <fullName evidence="2">Inositol 1,4,5-trisphosphate/ryanodine receptor</fullName>
    </submittedName>
</protein>
<evidence type="ECO:0000313" key="2">
    <source>
        <dbReference type="EMBL" id="PIO66298.1"/>
    </source>
</evidence>
<dbReference type="GO" id="GO:0005219">
    <property type="term" value="F:ryanodine-sensitive calcium-release channel activity"/>
    <property type="evidence" value="ECO:0007669"/>
    <property type="project" value="TreeGrafter"/>
</dbReference>
<dbReference type="Proteomes" id="UP000230423">
    <property type="component" value="Unassembled WGS sequence"/>
</dbReference>
<dbReference type="OrthoDB" id="300855at2759"/>
<reference evidence="2 3" key="1">
    <citation type="submission" date="2015-09" db="EMBL/GenBank/DDBJ databases">
        <title>Draft genome of the parasitic nematode Teladorsagia circumcincta isolate WARC Sus (inbred).</title>
        <authorList>
            <person name="Mitreva M."/>
        </authorList>
    </citation>
    <scope>NUCLEOTIDE SEQUENCE [LARGE SCALE GENOMIC DNA]</scope>
    <source>
        <strain evidence="2 3">S</strain>
    </source>
</reference>